<dbReference type="InterPro" id="IPR001878">
    <property type="entry name" value="Znf_CCHC"/>
</dbReference>
<gene>
    <name evidence="4" type="ORF">EJD97_011157</name>
</gene>
<evidence type="ECO:0000313" key="4">
    <source>
        <dbReference type="EMBL" id="TMW93792.1"/>
    </source>
</evidence>
<evidence type="ECO:0000256" key="2">
    <source>
        <dbReference type="SAM" id="MobiDB-lite"/>
    </source>
</evidence>
<dbReference type="AlphaFoldDB" id="A0A6N2BFG4"/>
<organism evidence="4">
    <name type="scientific">Solanum chilense</name>
    <name type="common">Tomato</name>
    <name type="synonym">Lycopersicon chilense</name>
    <dbReference type="NCBI Taxonomy" id="4083"/>
    <lineage>
        <taxon>Eukaryota</taxon>
        <taxon>Viridiplantae</taxon>
        <taxon>Streptophyta</taxon>
        <taxon>Embryophyta</taxon>
        <taxon>Tracheophyta</taxon>
        <taxon>Spermatophyta</taxon>
        <taxon>Magnoliopsida</taxon>
        <taxon>eudicotyledons</taxon>
        <taxon>Gunneridae</taxon>
        <taxon>Pentapetalae</taxon>
        <taxon>asterids</taxon>
        <taxon>lamiids</taxon>
        <taxon>Solanales</taxon>
        <taxon>Solanaceae</taxon>
        <taxon>Solanoideae</taxon>
        <taxon>Solaneae</taxon>
        <taxon>Solanum</taxon>
        <taxon>Solanum subgen. Lycopersicon</taxon>
    </lineage>
</organism>
<evidence type="ECO:0000259" key="3">
    <source>
        <dbReference type="PROSITE" id="PS50158"/>
    </source>
</evidence>
<evidence type="ECO:0000256" key="1">
    <source>
        <dbReference type="PROSITE-ProRule" id="PRU00047"/>
    </source>
</evidence>
<keyword evidence="1" id="KW-0862">Zinc</keyword>
<dbReference type="GO" id="GO:0008270">
    <property type="term" value="F:zinc ion binding"/>
    <property type="evidence" value="ECO:0007669"/>
    <property type="project" value="UniProtKB-KW"/>
</dbReference>
<dbReference type="PROSITE" id="PS50158">
    <property type="entry name" value="ZF_CCHC"/>
    <property type="match status" value="1"/>
</dbReference>
<dbReference type="GO" id="GO:0003676">
    <property type="term" value="F:nucleic acid binding"/>
    <property type="evidence" value="ECO:0007669"/>
    <property type="project" value="InterPro"/>
</dbReference>
<name>A0A6N2BFG4_SOLCI</name>
<dbReference type="EMBL" id="RXGB01002832">
    <property type="protein sequence ID" value="TMW93792.1"/>
    <property type="molecule type" value="Genomic_DNA"/>
</dbReference>
<sequence length="226" mass="26109">MNTRRMAARRLEEERMNEEIPCQVEHVPKDGGEDPQEFLDAVYMVLSAMGVTPQEKEELPSYQLRVSKIWYTQWKDNRKEESGPIEWKEFKEDFLARLIVYAQLVEESKLKRMARSLKRSGANDQAQTRFKKRAENQEESKSARVKFERGGGFQKIKPICSKCSKKYYGECLLGTGSCFGCGKEGHKVIDCPKDDALTKRCFDALRYRGEKSDESDDDVCKFSLSC</sequence>
<accession>A0A6N2BFG4</accession>
<feature type="region of interest" description="Disordered" evidence="2">
    <location>
        <begin position="116"/>
        <end position="141"/>
    </location>
</feature>
<reference evidence="4" key="1">
    <citation type="submission" date="2019-05" db="EMBL/GenBank/DDBJ databases">
        <title>The de novo reference genome and transcriptome assemblies of the wild tomato species Solanum chilense.</title>
        <authorList>
            <person name="Stam R."/>
            <person name="Nosenko T."/>
            <person name="Hoerger A.C."/>
            <person name="Stephan W."/>
            <person name="Seidel M.A."/>
            <person name="Kuhn J.M.M."/>
            <person name="Haberer G."/>
            <person name="Tellier A."/>
        </authorList>
    </citation>
    <scope>NUCLEOTIDE SEQUENCE</scope>
    <source>
        <tissue evidence="4">Mature leaves</tissue>
    </source>
</reference>
<dbReference type="SMART" id="SM00343">
    <property type="entry name" value="ZnF_C2HC"/>
    <property type="match status" value="1"/>
</dbReference>
<comment type="caution">
    <text evidence="4">The sequence shown here is derived from an EMBL/GenBank/DDBJ whole genome shotgun (WGS) entry which is preliminary data.</text>
</comment>
<keyword evidence="1" id="KW-0479">Metal-binding</keyword>
<proteinExistence type="predicted"/>
<keyword evidence="1" id="KW-0863">Zinc-finger</keyword>
<feature type="domain" description="CCHC-type" evidence="3">
    <location>
        <begin position="178"/>
        <end position="193"/>
    </location>
</feature>
<protein>
    <recommendedName>
        <fullName evidence="3">CCHC-type domain-containing protein</fullName>
    </recommendedName>
</protein>